<organism evidence="2 3">
    <name type="scientific">Hesseltinella vesiculosa</name>
    <dbReference type="NCBI Taxonomy" id="101127"/>
    <lineage>
        <taxon>Eukaryota</taxon>
        <taxon>Fungi</taxon>
        <taxon>Fungi incertae sedis</taxon>
        <taxon>Mucoromycota</taxon>
        <taxon>Mucoromycotina</taxon>
        <taxon>Mucoromycetes</taxon>
        <taxon>Mucorales</taxon>
        <taxon>Cunninghamellaceae</taxon>
        <taxon>Hesseltinella</taxon>
    </lineage>
</organism>
<dbReference type="Proteomes" id="UP000242146">
    <property type="component" value="Unassembled WGS sequence"/>
</dbReference>
<sequence>MLFMQFIFTLWALVAIAWPWSGADAAPAAEFDRVSLQRRSTSHSTKGEDVYSQQYETSMMYMTSISQDINEFTANLQMLTQNLRQDDDALSKVSVMVTSALQLAGQLYQPESAPMILPDLAGTVQNIFNLVVEQNDDPGMRNFLRVISDGLVQLSIDLRVPIDLRGISSALNDQQEP</sequence>
<evidence type="ECO:0000313" key="2">
    <source>
        <dbReference type="EMBL" id="ORX56259.1"/>
    </source>
</evidence>
<dbReference type="AlphaFoldDB" id="A0A1X2GKX5"/>
<accession>A0A1X2GKX5</accession>
<feature type="signal peptide" evidence="1">
    <location>
        <begin position="1"/>
        <end position="25"/>
    </location>
</feature>
<protein>
    <submittedName>
        <fullName evidence="2">Uncharacterized protein</fullName>
    </submittedName>
</protein>
<dbReference type="EMBL" id="MCGT01000010">
    <property type="protein sequence ID" value="ORX56259.1"/>
    <property type="molecule type" value="Genomic_DNA"/>
</dbReference>
<name>A0A1X2GKX5_9FUNG</name>
<gene>
    <name evidence="2" type="ORF">DM01DRAFT_1344880</name>
</gene>
<proteinExistence type="predicted"/>
<keyword evidence="1" id="KW-0732">Signal</keyword>
<comment type="caution">
    <text evidence="2">The sequence shown here is derived from an EMBL/GenBank/DDBJ whole genome shotgun (WGS) entry which is preliminary data.</text>
</comment>
<evidence type="ECO:0000256" key="1">
    <source>
        <dbReference type="SAM" id="SignalP"/>
    </source>
</evidence>
<feature type="chain" id="PRO_5013185552" evidence="1">
    <location>
        <begin position="26"/>
        <end position="177"/>
    </location>
</feature>
<evidence type="ECO:0000313" key="3">
    <source>
        <dbReference type="Proteomes" id="UP000242146"/>
    </source>
</evidence>
<reference evidence="2 3" key="1">
    <citation type="submission" date="2016-07" db="EMBL/GenBank/DDBJ databases">
        <title>Pervasive Adenine N6-methylation of Active Genes in Fungi.</title>
        <authorList>
            <consortium name="DOE Joint Genome Institute"/>
            <person name="Mondo S.J."/>
            <person name="Dannebaum R.O."/>
            <person name="Kuo R.C."/>
            <person name="Labutti K."/>
            <person name="Haridas S."/>
            <person name="Kuo A."/>
            <person name="Salamov A."/>
            <person name="Ahrendt S.R."/>
            <person name="Lipzen A."/>
            <person name="Sullivan W."/>
            <person name="Andreopoulos W.B."/>
            <person name="Clum A."/>
            <person name="Lindquist E."/>
            <person name="Daum C."/>
            <person name="Ramamoorthy G.K."/>
            <person name="Gryganskyi A."/>
            <person name="Culley D."/>
            <person name="Magnuson J.K."/>
            <person name="James T.Y."/>
            <person name="O'Malley M.A."/>
            <person name="Stajich J.E."/>
            <person name="Spatafora J.W."/>
            <person name="Visel A."/>
            <person name="Grigoriev I.V."/>
        </authorList>
    </citation>
    <scope>NUCLEOTIDE SEQUENCE [LARGE SCALE GENOMIC DNA]</scope>
    <source>
        <strain evidence="2 3">NRRL 3301</strain>
    </source>
</reference>
<keyword evidence="3" id="KW-1185">Reference proteome</keyword>